<reference evidence="1" key="2">
    <citation type="journal article" date="2015" name="Fish Shellfish Immunol.">
        <title>Early steps in the European eel (Anguilla anguilla)-Vibrio vulnificus interaction in the gills: Role of the RtxA13 toxin.</title>
        <authorList>
            <person name="Callol A."/>
            <person name="Pajuelo D."/>
            <person name="Ebbesson L."/>
            <person name="Teles M."/>
            <person name="MacKenzie S."/>
            <person name="Amaro C."/>
        </authorList>
    </citation>
    <scope>NUCLEOTIDE SEQUENCE</scope>
</reference>
<evidence type="ECO:0000313" key="1">
    <source>
        <dbReference type="EMBL" id="JAH26058.1"/>
    </source>
</evidence>
<accession>A0A0E9RCI5</accession>
<dbReference type="AlphaFoldDB" id="A0A0E9RCI5"/>
<proteinExistence type="predicted"/>
<protein>
    <submittedName>
        <fullName evidence="1">Uncharacterized protein</fullName>
    </submittedName>
</protein>
<name>A0A0E9RCI5_ANGAN</name>
<organism evidence="1">
    <name type="scientific">Anguilla anguilla</name>
    <name type="common">European freshwater eel</name>
    <name type="synonym">Muraena anguilla</name>
    <dbReference type="NCBI Taxonomy" id="7936"/>
    <lineage>
        <taxon>Eukaryota</taxon>
        <taxon>Metazoa</taxon>
        <taxon>Chordata</taxon>
        <taxon>Craniata</taxon>
        <taxon>Vertebrata</taxon>
        <taxon>Euteleostomi</taxon>
        <taxon>Actinopterygii</taxon>
        <taxon>Neopterygii</taxon>
        <taxon>Teleostei</taxon>
        <taxon>Anguilliformes</taxon>
        <taxon>Anguillidae</taxon>
        <taxon>Anguilla</taxon>
    </lineage>
</organism>
<dbReference type="EMBL" id="GBXM01082519">
    <property type="protein sequence ID" value="JAH26058.1"/>
    <property type="molecule type" value="Transcribed_RNA"/>
</dbReference>
<reference evidence="1" key="1">
    <citation type="submission" date="2014-11" db="EMBL/GenBank/DDBJ databases">
        <authorList>
            <person name="Amaro Gonzalez C."/>
        </authorList>
    </citation>
    <scope>NUCLEOTIDE SEQUENCE</scope>
</reference>
<sequence>MVKVPQLHLNSILIWILVSPFFC</sequence>